<evidence type="ECO:0000256" key="1">
    <source>
        <dbReference type="SAM" id="MobiDB-lite"/>
    </source>
</evidence>
<accession>A0A8H7WDM1</accession>
<dbReference type="Gene3D" id="3.20.10.10">
    <property type="entry name" value="D-amino Acid Aminotransferase, subunit A, domain 2"/>
    <property type="match status" value="1"/>
</dbReference>
<dbReference type="Pfam" id="PF01063">
    <property type="entry name" value="Aminotran_4"/>
    <property type="match status" value="1"/>
</dbReference>
<dbReference type="InterPro" id="IPR043132">
    <property type="entry name" value="BCAT-like_C"/>
</dbReference>
<dbReference type="SUPFAM" id="SSF56752">
    <property type="entry name" value="D-aminoacid aminotransferase-like PLP-dependent enzymes"/>
    <property type="match status" value="1"/>
</dbReference>
<comment type="caution">
    <text evidence="2">The sequence shown here is derived from an EMBL/GenBank/DDBJ whole genome shotgun (WGS) entry which is preliminary data.</text>
</comment>
<dbReference type="InterPro" id="IPR001544">
    <property type="entry name" value="Aminotrans_IV"/>
</dbReference>
<evidence type="ECO:0000313" key="3">
    <source>
        <dbReference type="Proteomes" id="UP000664132"/>
    </source>
</evidence>
<dbReference type="InterPro" id="IPR043131">
    <property type="entry name" value="BCAT-like_N"/>
</dbReference>
<organism evidence="2 3">
    <name type="scientific">Cadophora malorum</name>
    <dbReference type="NCBI Taxonomy" id="108018"/>
    <lineage>
        <taxon>Eukaryota</taxon>
        <taxon>Fungi</taxon>
        <taxon>Dikarya</taxon>
        <taxon>Ascomycota</taxon>
        <taxon>Pezizomycotina</taxon>
        <taxon>Leotiomycetes</taxon>
        <taxon>Helotiales</taxon>
        <taxon>Ploettnerulaceae</taxon>
        <taxon>Cadophora</taxon>
    </lineage>
</organism>
<dbReference type="GO" id="GO:0003824">
    <property type="term" value="F:catalytic activity"/>
    <property type="evidence" value="ECO:0007669"/>
    <property type="project" value="InterPro"/>
</dbReference>
<sequence length="286" mass="31884">MAPEPDFQLFSSLRFDPLLLPLTINTAAWDGEIKFFSPFYMLPYHRDRMLQAAEHFGWTKAADTIRGTEGFNFLLKKLNEGLDINSSTPLRVRMLLSHDGEITVESNPVPTVDRYTLFPERIPPPSSAEPKMNVSPLTGGALAIGENDAVHGDAPKGQPWDIIPDTVRTPPSPYTSYKTTSRDMYVSARERVGIKDMTEKKEVLLVSEKDGEIMEGSLTSVFFWRNGKWATPHASSGGQIGTTRRWAIEEGYAVEGIVKVDSLVEGEECWISNGVRGFQYGKIKLA</sequence>
<protein>
    <recommendedName>
        <fullName evidence="4">Aminodeoxychorismate lyase</fullName>
    </recommendedName>
</protein>
<reference evidence="2" key="1">
    <citation type="submission" date="2021-02" db="EMBL/GenBank/DDBJ databases">
        <title>Genome sequence Cadophora malorum strain M34.</title>
        <authorList>
            <person name="Stefanovic E."/>
            <person name="Vu D."/>
            <person name="Scully C."/>
            <person name="Dijksterhuis J."/>
            <person name="Roader J."/>
            <person name="Houbraken J."/>
        </authorList>
    </citation>
    <scope>NUCLEOTIDE SEQUENCE</scope>
    <source>
        <strain evidence="2">M34</strain>
    </source>
</reference>
<evidence type="ECO:0008006" key="4">
    <source>
        <dbReference type="Google" id="ProtNLM"/>
    </source>
</evidence>
<dbReference type="OrthoDB" id="5288718at2759"/>
<gene>
    <name evidence="2" type="ORF">IFR04_003979</name>
</gene>
<dbReference type="EMBL" id="JAFJYH010000042">
    <property type="protein sequence ID" value="KAG4422909.1"/>
    <property type="molecule type" value="Genomic_DNA"/>
</dbReference>
<feature type="region of interest" description="Disordered" evidence="1">
    <location>
        <begin position="159"/>
        <end position="178"/>
    </location>
</feature>
<evidence type="ECO:0000313" key="2">
    <source>
        <dbReference type="EMBL" id="KAG4422909.1"/>
    </source>
</evidence>
<proteinExistence type="predicted"/>
<keyword evidence="3" id="KW-1185">Reference proteome</keyword>
<dbReference type="Proteomes" id="UP000664132">
    <property type="component" value="Unassembled WGS sequence"/>
</dbReference>
<dbReference type="InterPro" id="IPR036038">
    <property type="entry name" value="Aminotransferase-like"/>
</dbReference>
<name>A0A8H7WDM1_9HELO</name>
<dbReference type="Gene3D" id="3.30.470.10">
    <property type="match status" value="1"/>
</dbReference>
<dbReference type="AlphaFoldDB" id="A0A8H7WDM1"/>